<comment type="similarity">
    <text evidence="8">Belongs to the binding-protein-dependent transport system permease family. LivHM subfamily.</text>
</comment>
<feature type="transmembrane region" description="Helical" evidence="9">
    <location>
        <begin position="142"/>
        <end position="162"/>
    </location>
</feature>
<dbReference type="GO" id="GO:0022857">
    <property type="term" value="F:transmembrane transporter activity"/>
    <property type="evidence" value="ECO:0007669"/>
    <property type="project" value="InterPro"/>
</dbReference>
<evidence type="ECO:0000256" key="5">
    <source>
        <dbReference type="ARBA" id="ARBA00022970"/>
    </source>
</evidence>
<dbReference type="AlphaFoldDB" id="A0A0F9YCL1"/>
<proteinExistence type="inferred from homology"/>
<keyword evidence="7 9" id="KW-0472">Membrane</keyword>
<evidence type="ECO:0000256" key="9">
    <source>
        <dbReference type="SAM" id="Phobius"/>
    </source>
</evidence>
<dbReference type="GO" id="GO:0006865">
    <property type="term" value="P:amino acid transport"/>
    <property type="evidence" value="ECO:0007669"/>
    <property type="project" value="UniProtKB-KW"/>
</dbReference>
<feature type="transmembrane region" description="Helical" evidence="9">
    <location>
        <begin position="259"/>
        <end position="279"/>
    </location>
</feature>
<keyword evidence="4 9" id="KW-0812">Transmembrane</keyword>
<organism evidence="10">
    <name type="scientific">marine sediment metagenome</name>
    <dbReference type="NCBI Taxonomy" id="412755"/>
    <lineage>
        <taxon>unclassified sequences</taxon>
        <taxon>metagenomes</taxon>
        <taxon>ecological metagenomes</taxon>
    </lineage>
</organism>
<feature type="transmembrane region" description="Helical" evidence="9">
    <location>
        <begin position="190"/>
        <end position="211"/>
    </location>
</feature>
<accession>A0A0F9YCL1</accession>
<dbReference type="EMBL" id="LAZR01000031">
    <property type="protein sequence ID" value="KKO02214.1"/>
    <property type="molecule type" value="Genomic_DNA"/>
</dbReference>
<dbReference type="GO" id="GO:0005886">
    <property type="term" value="C:plasma membrane"/>
    <property type="evidence" value="ECO:0007669"/>
    <property type="project" value="UniProtKB-SubCell"/>
</dbReference>
<evidence type="ECO:0000256" key="3">
    <source>
        <dbReference type="ARBA" id="ARBA00022475"/>
    </source>
</evidence>
<comment type="subcellular location">
    <subcellularLocation>
        <location evidence="1">Cell membrane</location>
        <topology evidence="1">Multi-pass membrane protein</topology>
    </subcellularLocation>
</comment>
<keyword evidence="2" id="KW-0813">Transport</keyword>
<dbReference type="InterPro" id="IPR001851">
    <property type="entry name" value="ABC_transp_permease"/>
</dbReference>
<comment type="caution">
    <text evidence="10">The sequence shown here is derived from an EMBL/GenBank/DDBJ whole genome shotgun (WGS) entry which is preliminary data.</text>
</comment>
<evidence type="ECO:0000313" key="10">
    <source>
        <dbReference type="EMBL" id="KKO02214.1"/>
    </source>
</evidence>
<feature type="transmembrane region" description="Helical" evidence="9">
    <location>
        <begin position="16"/>
        <end position="40"/>
    </location>
</feature>
<dbReference type="Pfam" id="PF02653">
    <property type="entry name" value="BPD_transp_2"/>
    <property type="match status" value="1"/>
</dbReference>
<dbReference type="PANTHER" id="PTHR11795">
    <property type="entry name" value="BRANCHED-CHAIN AMINO ACID TRANSPORT SYSTEM PERMEASE PROTEIN LIVH"/>
    <property type="match status" value="1"/>
</dbReference>
<keyword evidence="5" id="KW-0029">Amino-acid transport</keyword>
<evidence type="ECO:0000256" key="1">
    <source>
        <dbReference type="ARBA" id="ARBA00004651"/>
    </source>
</evidence>
<keyword evidence="6 9" id="KW-1133">Transmembrane helix</keyword>
<feature type="transmembrane region" description="Helical" evidence="9">
    <location>
        <begin position="223"/>
        <end position="253"/>
    </location>
</feature>
<evidence type="ECO:0000256" key="7">
    <source>
        <dbReference type="ARBA" id="ARBA00023136"/>
    </source>
</evidence>
<dbReference type="CDD" id="cd06582">
    <property type="entry name" value="TM_PBP1_LivH_like"/>
    <property type="match status" value="1"/>
</dbReference>
<dbReference type="InterPro" id="IPR052157">
    <property type="entry name" value="BCAA_transport_permease"/>
</dbReference>
<dbReference type="PANTHER" id="PTHR11795:SF442">
    <property type="entry name" value="ABC TRANSPORTER ATP-BINDING PROTEIN"/>
    <property type="match status" value="1"/>
</dbReference>
<name>A0A0F9YCL1_9ZZZZ</name>
<evidence type="ECO:0008006" key="11">
    <source>
        <dbReference type="Google" id="ProtNLM"/>
    </source>
</evidence>
<sequence length="286" mass="30871">MDLAFFSVQLLNGLQYGLLLFLIASGLTLIFGIMGIINLAHGAMYMIGAYLVYDLTMRLGNFWLAIVVAIPIAIALGLIIERLFLDTLYKRDHLYQVLLTFGMILVLNEVQRIIWGGNVHSVPVPAPFDSSIQLTANLRYSVYRLFVMGVCLALAGVIYWIIRHTRLGIIIRAGAVNRDMVEGLGINVRTLFTLIFSAGVALTAFAGMIAAPLTSITPGMGDSILITCFVVVVIGGIGSIKGAFWGAIIIGMATTFGSVLIPSLASMVIYLIMAAVLLVKPRGLFA</sequence>
<evidence type="ECO:0000256" key="8">
    <source>
        <dbReference type="ARBA" id="ARBA00037998"/>
    </source>
</evidence>
<protein>
    <recommendedName>
        <fullName evidence="11">Branched-chain amino acid ABC transporter permease</fullName>
    </recommendedName>
</protein>
<feature type="transmembrane region" description="Helical" evidence="9">
    <location>
        <begin position="61"/>
        <end position="81"/>
    </location>
</feature>
<gene>
    <name evidence="10" type="ORF">LCGC14_0106290</name>
</gene>
<evidence type="ECO:0000256" key="4">
    <source>
        <dbReference type="ARBA" id="ARBA00022692"/>
    </source>
</evidence>
<reference evidence="10" key="1">
    <citation type="journal article" date="2015" name="Nature">
        <title>Complex archaea that bridge the gap between prokaryotes and eukaryotes.</title>
        <authorList>
            <person name="Spang A."/>
            <person name="Saw J.H."/>
            <person name="Jorgensen S.L."/>
            <person name="Zaremba-Niedzwiedzka K."/>
            <person name="Martijn J."/>
            <person name="Lind A.E."/>
            <person name="van Eijk R."/>
            <person name="Schleper C."/>
            <person name="Guy L."/>
            <person name="Ettema T.J."/>
        </authorList>
    </citation>
    <scope>NUCLEOTIDE SEQUENCE</scope>
</reference>
<evidence type="ECO:0000256" key="6">
    <source>
        <dbReference type="ARBA" id="ARBA00022989"/>
    </source>
</evidence>
<evidence type="ECO:0000256" key="2">
    <source>
        <dbReference type="ARBA" id="ARBA00022448"/>
    </source>
</evidence>
<keyword evidence="3" id="KW-1003">Cell membrane</keyword>